<proteinExistence type="predicted"/>
<evidence type="ECO:0000313" key="2">
    <source>
        <dbReference type="Proteomes" id="UP000014254"/>
    </source>
</evidence>
<sequence length="76" mass="8625">AVDLIELGSVEPIILSSEGNFFCTCHITQIILQQEPDLDDASFNNIQLTDDEHIKRSIVPTEINTNHKSAWYKLKI</sequence>
<feature type="non-terminal residue" evidence="1">
    <location>
        <position position="1"/>
    </location>
</feature>
<name>S2K3A0_MUCC1</name>
<dbReference type="EMBL" id="KE123930">
    <property type="protein sequence ID" value="EPB89758.1"/>
    <property type="molecule type" value="Genomic_DNA"/>
</dbReference>
<keyword evidence="2" id="KW-1185">Reference proteome</keyword>
<accession>S2K3A0</accession>
<dbReference type="AlphaFoldDB" id="S2K3A0"/>
<dbReference type="Proteomes" id="UP000014254">
    <property type="component" value="Unassembled WGS sequence"/>
</dbReference>
<evidence type="ECO:0000313" key="1">
    <source>
        <dbReference type="EMBL" id="EPB89758.1"/>
    </source>
</evidence>
<gene>
    <name evidence="1" type="ORF">HMPREF1544_03421</name>
</gene>
<dbReference type="VEuPathDB" id="FungiDB:HMPREF1544_03421"/>
<protein>
    <submittedName>
        <fullName evidence="1">Uncharacterized protein</fullName>
    </submittedName>
</protein>
<organism evidence="1 2">
    <name type="scientific">Mucor circinelloides f. circinelloides (strain 1006PhL)</name>
    <name type="common">Mucormycosis agent</name>
    <name type="synonym">Calyptromyces circinelloides</name>
    <dbReference type="NCBI Taxonomy" id="1220926"/>
    <lineage>
        <taxon>Eukaryota</taxon>
        <taxon>Fungi</taxon>
        <taxon>Fungi incertae sedis</taxon>
        <taxon>Mucoromycota</taxon>
        <taxon>Mucoromycotina</taxon>
        <taxon>Mucoromycetes</taxon>
        <taxon>Mucorales</taxon>
        <taxon>Mucorineae</taxon>
        <taxon>Mucoraceae</taxon>
        <taxon>Mucor</taxon>
    </lineage>
</organism>
<dbReference type="InParanoid" id="S2K3A0"/>
<reference evidence="2" key="1">
    <citation type="submission" date="2013-05" db="EMBL/GenBank/DDBJ databases">
        <title>The Genome sequence of Mucor circinelloides f. circinelloides 1006PhL.</title>
        <authorList>
            <consortium name="The Broad Institute Genomics Platform"/>
            <person name="Cuomo C."/>
            <person name="Earl A."/>
            <person name="Findley K."/>
            <person name="Lee S.C."/>
            <person name="Walker B."/>
            <person name="Young S."/>
            <person name="Zeng Q."/>
            <person name="Gargeya S."/>
            <person name="Fitzgerald M."/>
            <person name="Haas B."/>
            <person name="Abouelleil A."/>
            <person name="Allen A.W."/>
            <person name="Alvarado L."/>
            <person name="Arachchi H.M."/>
            <person name="Berlin A.M."/>
            <person name="Chapman S.B."/>
            <person name="Gainer-Dewar J."/>
            <person name="Goldberg J."/>
            <person name="Griggs A."/>
            <person name="Gujja S."/>
            <person name="Hansen M."/>
            <person name="Howarth C."/>
            <person name="Imamovic A."/>
            <person name="Ireland A."/>
            <person name="Larimer J."/>
            <person name="McCowan C."/>
            <person name="Murphy C."/>
            <person name="Pearson M."/>
            <person name="Poon T.W."/>
            <person name="Priest M."/>
            <person name="Roberts A."/>
            <person name="Saif S."/>
            <person name="Shea T."/>
            <person name="Sisk P."/>
            <person name="Sykes S."/>
            <person name="Wortman J."/>
            <person name="Nusbaum C."/>
            <person name="Birren B."/>
        </authorList>
    </citation>
    <scope>NUCLEOTIDE SEQUENCE [LARGE SCALE GENOMIC DNA]</scope>
    <source>
        <strain evidence="2">1006PhL</strain>
    </source>
</reference>